<name>A0ABQ2HCI0_9BACT</name>
<gene>
    <name evidence="1" type="ORF">GCM10010967_02750</name>
</gene>
<proteinExistence type="predicted"/>
<reference evidence="2" key="1">
    <citation type="journal article" date="2019" name="Int. J. Syst. Evol. Microbiol.">
        <title>The Global Catalogue of Microorganisms (GCM) 10K type strain sequencing project: providing services to taxonomists for standard genome sequencing and annotation.</title>
        <authorList>
            <consortium name="The Broad Institute Genomics Platform"/>
            <consortium name="The Broad Institute Genome Sequencing Center for Infectious Disease"/>
            <person name="Wu L."/>
            <person name="Ma J."/>
        </authorList>
    </citation>
    <scope>NUCLEOTIDE SEQUENCE [LARGE SCALE GENOMIC DNA]</scope>
    <source>
        <strain evidence="2">CGMCC 1.6375</strain>
    </source>
</reference>
<keyword evidence="2" id="KW-1185">Reference proteome</keyword>
<evidence type="ECO:0000313" key="1">
    <source>
        <dbReference type="EMBL" id="GGM74704.1"/>
    </source>
</evidence>
<sequence>MKLLQLTLLLLLILLLLTLLLLILLRSNQTYKSKILKSPMKVGLFFFYSGMKNVSLGSYVPDGAADYCQELYRTHRFDFFLSRPRRTRLGDFTVKPGMVPRITVNVNLNPYSFLITYLHEVAHYVVHTRYKGRGRRRVAPHGAEWKHEFRELLLPVMNEHIFPADILVHLLRYAQNPAASTGGDQKLFNALRKYDEQELITGKVCLFQLDEGTNFVFQNRTFTRGTLRRTRVLCTDKASQRLYTIPAHALVEAC</sequence>
<evidence type="ECO:0008006" key="3">
    <source>
        <dbReference type="Google" id="ProtNLM"/>
    </source>
</evidence>
<evidence type="ECO:0000313" key="2">
    <source>
        <dbReference type="Proteomes" id="UP000632339"/>
    </source>
</evidence>
<protein>
    <recommendedName>
        <fullName evidence="3">SprT-like family protein</fullName>
    </recommendedName>
</protein>
<organism evidence="1 2">
    <name type="scientific">Dyadobacter beijingensis</name>
    <dbReference type="NCBI Taxonomy" id="365489"/>
    <lineage>
        <taxon>Bacteria</taxon>
        <taxon>Pseudomonadati</taxon>
        <taxon>Bacteroidota</taxon>
        <taxon>Cytophagia</taxon>
        <taxon>Cytophagales</taxon>
        <taxon>Spirosomataceae</taxon>
        <taxon>Dyadobacter</taxon>
    </lineage>
</organism>
<dbReference type="Proteomes" id="UP000632339">
    <property type="component" value="Unassembled WGS sequence"/>
</dbReference>
<comment type="caution">
    <text evidence="1">The sequence shown here is derived from an EMBL/GenBank/DDBJ whole genome shotgun (WGS) entry which is preliminary data.</text>
</comment>
<accession>A0ABQ2HCI0</accession>
<dbReference type="EMBL" id="BMLI01000001">
    <property type="protein sequence ID" value="GGM74704.1"/>
    <property type="molecule type" value="Genomic_DNA"/>
</dbReference>